<evidence type="ECO:0000256" key="7">
    <source>
        <dbReference type="SAM" id="Coils"/>
    </source>
</evidence>
<protein>
    <recommendedName>
        <fullName evidence="9">Mitochondrial outer membrane transport complex Sam37/metaxin N-terminal domain-containing protein</fullName>
    </recommendedName>
</protein>
<evidence type="ECO:0000256" key="5">
    <source>
        <dbReference type="ARBA" id="ARBA00023128"/>
    </source>
</evidence>
<dbReference type="PANTHER" id="PTHR12289:SF41">
    <property type="entry name" value="FAILED AXON CONNECTIONS-RELATED"/>
    <property type="match status" value="1"/>
</dbReference>
<gene>
    <name evidence="10" type="ORF">EIP91_008095</name>
</gene>
<reference evidence="10 11" key="1">
    <citation type="submission" date="2018-11" db="EMBL/GenBank/DDBJ databases">
        <title>Genome assembly of Steccherinum ochraceum LE-BIN_3174, the white-rot fungus of the Steccherinaceae family (The Residual Polyporoid clade, Polyporales, Basidiomycota).</title>
        <authorList>
            <person name="Fedorova T.V."/>
            <person name="Glazunova O.A."/>
            <person name="Landesman E.O."/>
            <person name="Moiseenko K.V."/>
            <person name="Psurtseva N.V."/>
            <person name="Savinova O.S."/>
            <person name="Shakhova N.V."/>
            <person name="Tyazhelova T.V."/>
            <person name="Vasina D.V."/>
        </authorList>
    </citation>
    <scope>NUCLEOTIDE SEQUENCE [LARGE SCALE GENOMIC DNA]</scope>
    <source>
        <strain evidence="10 11">LE-BIN_3174</strain>
    </source>
</reference>
<evidence type="ECO:0000256" key="4">
    <source>
        <dbReference type="ARBA" id="ARBA00022927"/>
    </source>
</evidence>
<feature type="compositionally biased region" description="Acidic residues" evidence="8">
    <location>
        <begin position="321"/>
        <end position="336"/>
    </location>
</feature>
<keyword evidence="2" id="KW-0813">Transport</keyword>
<keyword evidence="7" id="KW-0175">Coiled coil</keyword>
<proteinExistence type="predicted"/>
<organism evidence="10 11">
    <name type="scientific">Steccherinum ochraceum</name>
    <dbReference type="NCBI Taxonomy" id="92696"/>
    <lineage>
        <taxon>Eukaryota</taxon>
        <taxon>Fungi</taxon>
        <taxon>Dikarya</taxon>
        <taxon>Basidiomycota</taxon>
        <taxon>Agaricomycotina</taxon>
        <taxon>Agaricomycetes</taxon>
        <taxon>Polyporales</taxon>
        <taxon>Steccherinaceae</taxon>
        <taxon>Steccherinum</taxon>
    </lineage>
</organism>
<dbReference type="Pfam" id="PF10568">
    <property type="entry name" value="Tom37"/>
    <property type="match status" value="1"/>
</dbReference>
<evidence type="ECO:0000313" key="10">
    <source>
        <dbReference type="EMBL" id="TCD61673.1"/>
    </source>
</evidence>
<dbReference type="STRING" id="92696.A0A4R0R618"/>
<sequence>MSLPVVGQLPCLTHGQKSISGFSAIVKFVDKLDEHSESGTSSLTAVERAQSVARIAQVEAELGDLVAHVYFALSANWYSHTRLALTSVLPVPQRYYVPARLRKAYQPRLEAAGLWSMHEEQAQEARFSAFEKLARRKEAQEKKEKLKRAVEREKTLSKAKAIVDPYAHALAGKLFFYGDGTKPSTLDIALSAHIYLLLQTLSDPTIANLLRDSYPQLASHAEAVYALALPNPESFPPLAPSPTFAQSLRSLFPPTALQHASSSSRLQRPGQKDEEASFARWRWALYGTMFVVTAAYVSVMGLTVPLSLAEAVAGEGAFAEGGEEEDEDYEEGEEED</sequence>
<evidence type="ECO:0000256" key="1">
    <source>
        <dbReference type="ARBA" id="ARBA00004294"/>
    </source>
</evidence>
<feature type="domain" description="Mitochondrial outer membrane transport complex Sam37/metaxin N-terminal" evidence="9">
    <location>
        <begin position="7"/>
        <end position="102"/>
    </location>
</feature>
<dbReference type="AlphaFoldDB" id="A0A4R0R618"/>
<dbReference type="InterPro" id="IPR050931">
    <property type="entry name" value="Mito_Protein_Transport_Metaxin"/>
</dbReference>
<dbReference type="EMBL" id="RWJN01000440">
    <property type="protein sequence ID" value="TCD61673.1"/>
    <property type="molecule type" value="Genomic_DNA"/>
</dbReference>
<keyword evidence="4" id="KW-0653">Protein transport</keyword>
<evidence type="ECO:0000256" key="2">
    <source>
        <dbReference type="ARBA" id="ARBA00022448"/>
    </source>
</evidence>
<evidence type="ECO:0000256" key="8">
    <source>
        <dbReference type="SAM" id="MobiDB-lite"/>
    </source>
</evidence>
<dbReference type="GO" id="GO:0001401">
    <property type="term" value="C:SAM complex"/>
    <property type="evidence" value="ECO:0007669"/>
    <property type="project" value="InterPro"/>
</dbReference>
<keyword evidence="11" id="KW-1185">Reference proteome</keyword>
<comment type="caution">
    <text evidence="10">The sequence shown here is derived from an EMBL/GenBank/DDBJ whole genome shotgun (WGS) entry which is preliminary data.</text>
</comment>
<comment type="subcellular location">
    <subcellularLocation>
        <location evidence="1">Mitochondrion outer membrane</location>
    </subcellularLocation>
</comment>
<dbReference type="OrthoDB" id="5835136at2759"/>
<evidence type="ECO:0000313" key="11">
    <source>
        <dbReference type="Proteomes" id="UP000292702"/>
    </source>
</evidence>
<feature type="region of interest" description="Disordered" evidence="8">
    <location>
        <begin position="317"/>
        <end position="336"/>
    </location>
</feature>
<dbReference type="Proteomes" id="UP000292702">
    <property type="component" value="Unassembled WGS sequence"/>
</dbReference>
<evidence type="ECO:0000256" key="6">
    <source>
        <dbReference type="ARBA" id="ARBA00023136"/>
    </source>
</evidence>
<name>A0A4R0R618_9APHY</name>
<keyword evidence="3" id="KW-1000">Mitochondrion outer membrane</keyword>
<feature type="coiled-coil region" evidence="7">
    <location>
        <begin position="129"/>
        <end position="159"/>
    </location>
</feature>
<evidence type="ECO:0000256" key="3">
    <source>
        <dbReference type="ARBA" id="ARBA00022787"/>
    </source>
</evidence>
<dbReference type="InterPro" id="IPR019564">
    <property type="entry name" value="Sam37/metaxin_N"/>
</dbReference>
<accession>A0A4R0R618</accession>
<evidence type="ECO:0000259" key="9">
    <source>
        <dbReference type="Pfam" id="PF10568"/>
    </source>
</evidence>
<keyword evidence="6" id="KW-0472">Membrane</keyword>
<dbReference type="PANTHER" id="PTHR12289">
    <property type="entry name" value="METAXIN RELATED"/>
    <property type="match status" value="1"/>
</dbReference>
<dbReference type="GO" id="GO:0007005">
    <property type="term" value="P:mitochondrion organization"/>
    <property type="evidence" value="ECO:0007669"/>
    <property type="project" value="TreeGrafter"/>
</dbReference>
<keyword evidence="5" id="KW-0496">Mitochondrion</keyword>
<dbReference type="GO" id="GO:0015031">
    <property type="term" value="P:protein transport"/>
    <property type="evidence" value="ECO:0007669"/>
    <property type="project" value="UniProtKB-KW"/>
</dbReference>